<evidence type="ECO:0000256" key="22">
    <source>
        <dbReference type="ARBA" id="ARBA00047322"/>
    </source>
</evidence>
<keyword evidence="15" id="KW-1015">Disulfide bond</keyword>
<keyword evidence="11" id="KW-0862">Zinc</keyword>
<keyword evidence="7" id="KW-0336">GPI-anchor</keyword>
<comment type="caution">
    <text evidence="32">The sequence shown here is derived from an EMBL/GenBank/DDBJ whole genome shotgun (WGS) entry which is preliminary data.</text>
</comment>
<evidence type="ECO:0000256" key="12">
    <source>
        <dbReference type="ARBA" id="ARBA00022963"/>
    </source>
</evidence>
<reference evidence="32 33" key="1">
    <citation type="submission" date="2022-12" db="EMBL/GenBank/DDBJ databases">
        <title>Chromosome-level genome of Tegillarca granosa.</title>
        <authorList>
            <person name="Kim J."/>
        </authorList>
    </citation>
    <scope>NUCLEOTIDE SEQUENCE [LARGE SCALE GENOMIC DNA]</scope>
    <source>
        <strain evidence="32">Teg-2019</strain>
        <tissue evidence="32">Adductor muscle</tissue>
    </source>
</reference>
<evidence type="ECO:0000256" key="7">
    <source>
        <dbReference type="ARBA" id="ARBA00022622"/>
    </source>
</evidence>
<name>A0ABQ9E7W2_TEGGR</name>
<gene>
    <name evidence="32" type="ORF">KUTeg_020435</name>
</gene>
<evidence type="ECO:0000256" key="21">
    <source>
        <dbReference type="ARBA" id="ARBA00047290"/>
    </source>
</evidence>
<evidence type="ECO:0000313" key="33">
    <source>
        <dbReference type="Proteomes" id="UP001217089"/>
    </source>
</evidence>
<evidence type="ECO:0000256" key="14">
    <source>
        <dbReference type="ARBA" id="ARBA00023136"/>
    </source>
</evidence>
<keyword evidence="9" id="KW-0732">Signal</keyword>
<dbReference type="EC" id="3.1.4.38" evidence="4"/>
<evidence type="ECO:0000256" key="10">
    <source>
        <dbReference type="ARBA" id="ARBA00022801"/>
    </source>
</evidence>
<comment type="subcellular location">
    <subcellularLocation>
        <location evidence="2">Cell membrane</location>
        <topology evidence="2">Lipid-anchor</topology>
        <topology evidence="2">GPI-anchor</topology>
    </subcellularLocation>
</comment>
<comment type="catalytic activity">
    <reaction evidence="22">
        <text>1-(9Z-octadecenoyl)-sn-glycero-3-phosphocholine + H2O = 1-(9Z-octadecenoyl)-sn-glycerol + phosphocholine + H(+)</text>
        <dbReference type="Rhea" id="RHEA:41091"/>
        <dbReference type="ChEBI" id="CHEBI:15377"/>
        <dbReference type="ChEBI" id="CHEBI:15378"/>
        <dbReference type="ChEBI" id="CHEBI:28610"/>
        <dbReference type="ChEBI" id="CHEBI:75757"/>
        <dbReference type="ChEBI" id="CHEBI:295975"/>
    </reaction>
    <physiologicalReaction direction="left-to-right" evidence="22">
        <dbReference type="Rhea" id="RHEA:41092"/>
    </physiologicalReaction>
</comment>
<dbReference type="InterPro" id="IPR002591">
    <property type="entry name" value="Phosphodiest/P_Trfase"/>
</dbReference>
<dbReference type="CDD" id="cd16018">
    <property type="entry name" value="Enpp"/>
    <property type="match status" value="1"/>
</dbReference>
<keyword evidence="5" id="KW-1003">Cell membrane</keyword>
<dbReference type="InterPro" id="IPR017850">
    <property type="entry name" value="Alkaline_phosphatase_core_sf"/>
</dbReference>
<evidence type="ECO:0000256" key="20">
    <source>
        <dbReference type="ARBA" id="ARBA00046203"/>
    </source>
</evidence>
<dbReference type="EMBL" id="JARBDR010000918">
    <property type="protein sequence ID" value="KAJ8301448.1"/>
    <property type="molecule type" value="Genomic_DNA"/>
</dbReference>
<comment type="catalytic activity">
    <reaction evidence="29">
        <text>sn-glycerol 3-phosphocholine + H2O = phosphocholine + glycerol + H(+)</text>
        <dbReference type="Rhea" id="RHEA:19545"/>
        <dbReference type="ChEBI" id="CHEBI:15377"/>
        <dbReference type="ChEBI" id="CHEBI:15378"/>
        <dbReference type="ChEBI" id="CHEBI:16870"/>
        <dbReference type="ChEBI" id="CHEBI:17754"/>
        <dbReference type="ChEBI" id="CHEBI:295975"/>
        <dbReference type="EC" id="3.1.4.38"/>
    </reaction>
    <physiologicalReaction direction="left-to-right" evidence="29">
        <dbReference type="Rhea" id="RHEA:19546"/>
    </physiologicalReaction>
</comment>
<evidence type="ECO:0000256" key="15">
    <source>
        <dbReference type="ARBA" id="ARBA00023157"/>
    </source>
</evidence>
<evidence type="ECO:0000256" key="1">
    <source>
        <dbReference type="ARBA" id="ARBA00001947"/>
    </source>
</evidence>
<comment type="function">
    <text evidence="20">Choline-specific glycerophosphodiesterase that hydrolyzes glycerophosphocholine (GPC) and lysophosphatidylcholine (LPC) and contributes to supplying choline to the cells. Has a preference for LPC with short (12:0 and 14:0) or polyunsaturated (18:2 and 20:4) fatty acids. In vitro, hydrolyzes only choline-containing lysophospholipids, such as sphingosylphosphorylcholine (SPC), platelet-activating factor (PAF) and lysoPAF, but not other lysophospholipids.</text>
</comment>
<evidence type="ECO:0000256" key="18">
    <source>
        <dbReference type="ARBA" id="ARBA00031167"/>
    </source>
</evidence>
<comment type="catalytic activity">
    <reaction evidence="21">
        <text>1-dodecanoyl-sn-glycero-3-phosphocholine + H2O = 1-dodecanoyl-sn-glycerol + phosphocholine + H(+)</text>
        <dbReference type="Rhea" id="RHEA:41127"/>
        <dbReference type="ChEBI" id="CHEBI:15377"/>
        <dbReference type="ChEBI" id="CHEBI:15378"/>
        <dbReference type="ChEBI" id="CHEBI:74966"/>
        <dbReference type="ChEBI" id="CHEBI:75529"/>
        <dbReference type="ChEBI" id="CHEBI:295975"/>
    </reaction>
    <physiologicalReaction direction="left-to-right" evidence="21">
        <dbReference type="Rhea" id="RHEA:41128"/>
    </physiologicalReaction>
</comment>
<evidence type="ECO:0000256" key="26">
    <source>
        <dbReference type="ARBA" id="ARBA00047779"/>
    </source>
</evidence>
<evidence type="ECO:0000256" key="2">
    <source>
        <dbReference type="ARBA" id="ARBA00004609"/>
    </source>
</evidence>
<evidence type="ECO:0000256" key="31">
    <source>
        <dbReference type="ARBA" id="ARBA00049320"/>
    </source>
</evidence>
<comment type="catalytic activity">
    <reaction evidence="31">
        <text>1-(5Z,8Z,11Z,14Z-eicosatetraenoyl)-sn-glycero-3-phosphocholine + H2O = 1-(5Z,8Z,11Z,14Z-eicosatetraenoyl)-sn-glycerol + phosphocholine + H(+)</text>
        <dbReference type="Rhea" id="RHEA:41003"/>
        <dbReference type="ChEBI" id="CHEBI:15377"/>
        <dbReference type="ChEBI" id="CHEBI:15378"/>
        <dbReference type="ChEBI" id="CHEBI:34071"/>
        <dbReference type="ChEBI" id="CHEBI:74344"/>
        <dbReference type="ChEBI" id="CHEBI:295975"/>
    </reaction>
    <physiologicalReaction direction="left-to-right" evidence="31">
        <dbReference type="Rhea" id="RHEA:41004"/>
    </physiologicalReaction>
</comment>
<evidence type="ECO:0000256" key="5">
    <source>
        <dbReference type="ARBA" id="ARBA00022475"/>
    </source>
</evidence>
<evidence type="ECO:0000256" key="30">
    <source>
        <dbReference type="ARBA" id="ARBA00049092"/>
    </source>
</evidence>
<comment type="catalytic activity">
    <reaction evidence="27">
        <text>1-hexadecanoyl-sn-glycero-3-phosphocholine + H2O = 1-hexadecanoyl-sn-glycerol + phosphocholine + H(+)</text>
        <dbReference type="Rhea" id="RHEA:41119"/>
        <dbReference type="ChEBI" id="CHEBI:15377"/>
        <dbReference type="ChEBI" id="CHEBI:15378"/>
        <dbReference type="ChEBI" id="CHEBI:72998"/>
        <dbReference type="ChEBI" id="CHEBI:75542"/>
        <dbReference type="ChEBI" id="CHEBI:295975"/>
    </reaction>
    <physiologicalReaction direction="left-to-right" evidence="27">
        <dbReference type="Rhea" id="RHEA:41120"/>
    </physiologicalReaction>
</comment>
<evidence type="ECO:0000256" key="4">
    <source>
        <dbReference type="ARBA" id="ARBA00012318"/>
    </source>
</evidence>
<comment type="catalytic activity">
    <reaction evidence="25">
        <text>a 1-acyl-sn-glycero-3-phosphocholine + H2O = a 1-acyl-sn-glycerol + phosphocholine + H(+)</text>
        <dbReference type="Rhea" id="RHEA:44720"/>
        <dbReference type="ChEBI" id="CHEBI:15377"/>
        <dbReference type="ChEBI" id="CHEBI:15378"/>
        <dbReference type="ChEBI" id="CHEBI:58168"/>
        <dbReference type="ChEBI" id="CHEBI:64683"/>
        <dbReference type="ChEBI" id="CHEBI:295975"/>
    </reaction>
    <physiologicalReaction direction="left-to-right" evidence="25">
        <dbReference type="Rhea" id="RHEA:44721"/>
    </physiologicalReaction>
</comment>
<comment type="catalytic activity">
    <reaction evidence="30">
        <text>1-(9Z,12Z)-octadecadienoyl-sn-glycero-3-phosphocholine + H2O = 1-(9Z,12Z-octadecadienoyl)-sn-glycerol + phosphocholine + H(+)</text>
        <dbReference type="Rhea" id="RHEA:41115"/>
        <dbReference type="ChEBI" id="CHEBI:15377"/>
        <dbReference type="ChEBI" id="CHEBI:15378"/>
        <dbReference type="ChEBI" id="CHEBI:28733"/>
        <dbReference type="ChEBI" id="CHEBI:75561"/>
        <dbReference type="ChEBI" id="CHEBI:295975"/>
    </reaction>
    <physiologicalReaction direction="left-to-right" evidence="30">
        <dbReference type="Rhea" id="RHEA:41116"/>
    </physiologicalReaction>
</comment>
<organism evidence="32 33">
    <name type="scientific">Tegillarca granosa</name>
    <name type="common">Malaysian cockle</name>
    <name type="synonym">Anadara granosa</name>
    <dbReference type="NCBI Taxonomy" id="220873"/>
    <lineage>
        <taxon>Eukaryota</taxon>
        <taxon>Metazoa</taxon>
        <taxon>Spiralia</taxon>
        <taxon>Lophotrochozoa</taxon>
        <taxon>Mollusca</taxon>
        <taxon>Bivalvia</taxon>
        <taxon>Autobranchia</taxon>
        <taxon>Pteriomorphia</taxon>
        <taxon>Arcoida</taxon>
        <taxon>Arcoidea</taxon>
        <taxon>Arcidae</taxon>
        <taxon>Tegillarca</taxon>
    </lineage>
</organism>
<comment type="catalytic activity">
    <reaction evidence="28">
        <text>sphing-4-enine-phosphocholine + H2O = sphing-4-enine + phosphocholine + H(+)</text>
        <dbReference type="Rhea" id="RHEA:41095"/>
        <dbReference type="ChEBI" id="CHEBI:15377"/>
        <dbReference type="ChEBI" id="CHEBI:15378"/>
        <dbReference type="ChEBI" id="CHEBI:57756"/>
        <dbReference type="ChEBI" id="CHEBI:58906"/>
        <dbReference type="ChEBI" id="CHEBI:295975"/>
    </reaction>
    <physiologicalReaction direction="left-to-right" evidence="28">
        <dbReference type="Rhea" id="RHEA:41096"/>
    </physiologicalReaction>
</comment>
<accession>A0ABQ9E7W2</accession>
<evidence type="ECO:0000256" key="3">
    <source>
        <dbReference type="ARBA" id="ARBA00010594"/>
    </source>
</evidence>
<keyword evidence="10" id="KW-0378">Hydrolase</keyword>
<keyword evidence="12" id="KW-0442">Lipid degradation</keyword>
<evidence type="ECO:0000256" key="25">
    <source>
        <dbReference type="ARBA" id="ARBA00047600"/>
    </source>
</evidence>
<dbReference type="Pfam" id="PF01663">
    <property type="entry name" value="Phosphodiest"/>
    <property type="match status" value="1"/>
</dbReference>
<evidence type="ECO:0000256" key="11">
    <source>
        <dbReference type="ARBA" id="ARBA00022833"/>
    </source>
</evidence>
<protein>
    <recommendedName>
        <fullName evidence="4">glycerophosphocholine cholinephosphodiesterase</fullName>
        <ecNumber evidence="4">3.1.4.38</ecNumber>
    </recommendedName>
    <alternativeName>
        <fullName evidence="19">Choline-specific glycerophosphodiester phosphodiesterase</fullName>
    </alternativeName>
    <alternativeName>
        <fullName evidence="18">Ectonucleotide pyrophosphatase/phosphodiesterase family member 6</fullName>
    </alternativeName>
</protein>
<evidence type="ECO:0000256" key="13">
    <source>
        <dbReference type="ARBA" id="ARBA00023098"/>
    </source>
</evidence>
<dbReference type="SUPFAM" id="SSF53649">
    <property type="entry name" value="Alkaline phosphatase-like"/>
    <property type="match status" value="1"/>
</dbReference>
<evidence type="ECO:0000313" key="32">
    <source>
        <dbReference type="EMBL" id="KAJ8301448.1"/>
    </source>
</evidence>
<keyword evidence="8" id="KW-0479">Metal-binding</keyword>
<dbReference type="PANTHER" id="PTHR10151">
    <property type="entry name" value="ECTONUCLEOTIDE PYROPHOSPHATASE/PHOSPHODIESTERASE"/>
    <property type="match status" value="1"/>
</dbReference>
<keyword evidence="17" id="KW-0449">Lipoprotein</keyword>
<evidence type="ECO:0000256" key="29">
    <source>
        <dbReference type="ARBA" id="ARBA00048703"/>
    </source>
</evidence>
<evidence type="ECO:0000256" key="27">
    <source>
        <dbReference type="ARBA" id="ARBA00048209"/>
    </source>
</evidence>
<dbReference type="Gene3D" id="3.40.720.10">
    <property type="entry name" value="Alkaline Phosphatase, subunit A"/>
    <property type="match status" value="1"/>
</dbReference>
<proteinExistence type="inferred from homology"/>
<keyword evidence="13" id="KW-0443">Lipid metabolism</keyword>
<evidence type="ECO:0000256" key="24">
    <source>
        <dbReference type="ARBA" id="ARBA00047494"/>
    </source>
</evidence>
<evidence type="ECO:0000256" key="17">
    <source>
        <dbReference type="ARBA" id="ARBA00023288"/>
    </source>
</evidence>
<evidence type="ECO:0000256" key="9">
    <source>
        <dbReference type="ARBA" id="ARBA00022729"/>
    </source>
</evidence>
<evidence type="ECO:0000256" key="16">
    <source>
        <dbReference type="ARBA" id="ARBA00023180"/>
    </source>
</evidence>
<evidence type="ECO:0000256" key="19">
    <source>
        <dbReference type="ARBA" id="ARBA00032556"/>
    </source>
</evidence>
<keyword evidence="16" id="KW-0325">Glycoprotein</keyword>
<comment type="catalytic activity">
    <reaction evidence="24">
        <text>a 1-O-alkyl-sn-glycero-3-phosphocholine + H2O = a 1-O-alkyl-sn-glycerol + phosphocholine + H(+)</text>
        <dbReference type="Rhea" id="RHEA:36083"/>
        <dbReference type="ChEBI" id="CHEBI:15377"/>
        <dbReference type="ChEBI" id="CHEBI:15378"/>
        <dbReference type="ChEBI" id="CHEBI:15850"/>
        <dbReference type="ChEBI" id="CHEBI:30909"/>
        <dbReference type="ChEBI" id="CHEBI:295975"/>
    </reaction>
    <physiologicalReaction direction="left-to-right" evidence="24">
        <dbReference type="Rhea" id="RHEA:36084"/>
    </physiologicalReaction>
</comment>
<evidence type="ECO:0000256" key="28">
    <source>
        <dbReference type="ARBA" id="ARBA00048234"/>
    </source>
</evidence>
<comment type="catalytic activity">
    <reaction evidence="26">
        <text>1-tetradecanoyl-sn-glycero-3-phosphocholine + H2O = 1-tetradecanoyl-sn-glycerol + phosphocholine + H(+)</text>
        <dbReference type="Rhea" id="RHEA:40999"/>
        <dbReference type="ChEBI" id="CHEBI:15377"/>
        <dbReference type="ChEBI" id="CHEBI:15378"/>
        <dbReference type="ChEBI" id="CHEBI:64489"/>
        <dbReference type="ChEBI" id="CHEBI:75536"/>
        <dbReference type="ChEBI" id="CHEBI:295975"/>
    </reaction>
    <physiologicalReaction direction="left-to-right" evidence="26">
        <dbReference type="Rhea" id="RHEA:41000"/>
    </physiologicalReaction>
</comment>
<keyword evidence="6" id="KW-0597">Phosphoprotein</keyword>
<evidence type="ECO:0000256" key="6">
    <source>
        <dbReference type="ARBA" id="ARBA00022553"/>
    </source>
</evidence>
<keyword evidence="14" id="KW-0472">Membrane</keyword>
<keyword evidence="33" id="KW-1185">Reference proteome</keyword>
<sequence>MCHLLGITPAPNNGTWSTVSDMLVNWNSPNGDANGAMDLNGIILTNLGVHCENHGFVGNYMYDIKHKEKFLIWRNKPTIYNTYWWEDAEPVWITAMKQGKRAYMYRWCGCEVMIEGRNATYCKKYVSLPPISELGTDIDDAIRELKSNNADLVALYAEMSDFVGHSYGPNSKEIENVIVGFDKQFQHLMTSLATEGLADDVNVIIVSDHGMAEVSPSRVINLTTDINMNDVDEILDSGSVVNIWPKQGKVDKVYQDLKRMKHPHLQVFKKQEIPERWHLKRHYRTPPIFLVADVGWYIATHPSLIHFKVNFGVRPFANVHVYQLMCHLLGIKPAPNNGTWSTVSSMLTSIY</sequence>
<dbReference type="Proteomes" id="UP001217089">
    <property type="component" value="Unassembled WGS sequence"/>
</dbReference>
<comment type="similarity">
    <text evidence="3">Belongs to the nucleotide pyrophosphatase/phosphodiesterase family.</text>
</comment>
<dbReference type="PANTHER" id="PTHR10151:SF66">
    <property type="entry name" value="GLYCEROPHOSPHOCHOLINE CHOLINEPHOSPHODIESTERASE ENPP6"/>
    <property type="match status" value="1"/>
</dbReference>
<evidence type="ECO:0000256" key="8">
    <source>
        <dbReference type="ARBA" id="ARBA00022723"/>
    </source>
</evidence>
<comment type="cofactor">
    <cofactor evidence="1">
        <name>Zn(2+)</name>
        <dbReference type="ChEBI" id="CHEBI:29105"/>
    </cofactor>
</comment>
<evidence type="ECO:0000256" key="23">
    <source>
        <dbReference type="ARBA" id="ARBA00047482"/>
    </source>
</evidence>
<comment type="catalytic activity">
    <reaction evidence="23">
        <text>glycero-2-phosphocholine + H2O = phosphocholine + glycerol + H(+)</text>
        <dbReference type="Rhea" id="RHEA:61684"/>
        <dbReference type="ChEBI" id="CHEBI:15377"/>
        <dbReference type="ChEBI" id="CHEBI:15378"/>
        <dbReference type="ChEBI" id="CHEBI:17754"/>
        <dbReference type="ChEBI" id="CHEBI:144950"/>
        <dbReference type="ChEBI" id="CHEBI:295975"/>
    </reaction>
    <physiologicalReaction direction="left-to-right" evidence="23">
        <dbReference type="Rhea" id="RHEA:61685"/>
    </physiologicalReaction>
</comment>